<dbReference type="SUPFAM" id="SSF50969">
    <property type="entry name" value="YVTN repeat-like/Quinoprotein amine dehydrogenase"/>
    <property type="match status" value="1"/>
</dbReference>
<dbReference type="EMBL" id="FNKL01000004">
    <property type="protein sequence ID" value="SDR05719.1"/>
    <property type="molecule type" value="Genomic_DNA"/>
</dbReference>
<dbReference type="SUPFAM" id="SSF69322">
    <property type="entry name" value="Tricorn protease domain 2"/>
    <property type="match status" value="1"/>
</dbReference>
<dbReference type="InterPro" id="IPR003594">
    <property type="entry name" value="HATPase_dom"/>
</dbReference>
<name>A0A1H1FY58_9FLAO</name>
<gene>
    <name evidence="5" type="ORF">SAMN05421664_3325</name>
</gene>
<dbReference type="Proteomes" id="UP000199627">
    <property type="component" value="Unassembled WGS sequence"/>
</dbReference>
<keyword evidence="1" id="KW-0812">Transmembrane</keyword>
<reference evidence="6" key="1">
    <citation type="submission" date="2016-10" db="EMBL/GenBank/DDBJ databases">
        <authorList>
            <person name="Varghese N."/>
            <person name="Submissions S."/>
        </authorList>
    </citation>
    <scope>NUCLEOTIDE SEQUENCE [LARGE SCALE GENOMIC DNA]</scope>
    <source>
        <strain evidence="6">DSM 17072</strain>
    </source>
</reference>
<dbReference type="InterPro" id="IPR050640">
    <property type="entry name" value="Bact_2-comp_sensor_kinase"/>
</dbReference>
<dbReference type="InterPro" id="IPR011123">
    <property type="entry name" value="Y_Y_Y"/>
</dbReference>
<dbReference type="InterPro" id="IPR011044">
    <property type="entry name" value="Quino_amine_DH_bsu"/>
</dbReference>
<evidence type="ECO:0000313" key="6">
    <source>
        <dbReference type="Proteomes" id="UP000199627"/>
    </source>
</evidence>
<feature type="transmembrane region" description="Helical" evidence="1">
    <location>
        <begin position="695"/>
        <end position="717"/>
    </location>
</feature>
<dbReference type="STRING" id="311333.SAMN05421664_3325"/>
<dbReference type="GO" id="GO:0000155">
    <property type="term" value="F:phosphorelay sensor kinase activity"/>
    <property type="evidence" value="ECO:0007669"/>
    <property type="project" value="InterPro"/>
</dbReference>
<feature type="domain" description="Histidine kinase/HSP90-like ATPase" evidence="2">
    <location>
        <begin position="837"/>
        <end position="901"/>
    </location>
</feature>
<dbReference type="InterPro" id="IPR010559">
    <property type="entry name" value="Sig_transdc_His_kin_internal"/>
</dbReference>
<keyword evidence="1" id="KW-0472">Membrane</keyword>
<dbReference type="Pfam" id="PF02518">
    <property type="entry name" value="HATPase_c"/>
    <property type="match status" value="1"/>
</dbReference>
<organism evidence="5 6">
    <name type="scientific">Chryseobacterium soldanellicola</name>
    <dbReference type="NCBI Taxonomy" id="311333"/>
    <lineage>
        <taxon>Bacteria</taxon>
        <taxon>Pseudomonadati</taxon>
        <taxon>Bacteroidota</taxon>
        <taxon>Flavobacteriia</taxon>
        <taxon>Flavobacteriales</taxon>
        <taxon>Weeksellaceae</taxon>
        <taxon>Chryseobacterium group</taxon>
        <taxon>Chryseobacterium</taxon>
    </lineage>
</organism>
<dbReference type="PANTHER" id="PTHR34220">
    <property type="entry name" value="SENSOR HISTIDINE KINASE YPDA"/>
    <property type="match status" value="1"/>
</dbReference>
<evidence type="ECO:0000259" key="4">
    <source>
        <dbReference type="Pfam" id="PF07495"/>
    </source>
</evidence>
<dbReference type="SUPFAM" id="SSF55874">
    <property type="entry name" value="ATPase domain of HSP90 chaperone/DNA topoisomerase II/histidine kinase"/>
    <property type="match status" value="1"/>
</dbReference>
<evidence type="ECO:0000259" key="2">
    <source>
        <dbReference type="Pfam" id="PF02518"/>
    </source>
</evidence>
<dbReference type="InterPro" id="IPR036890">
    <property type="entry name" value="HATPase_C_sf"/>
</dbReference>
<keyword evidence="6" id="KW-1185">Reference proteome</keyword>
<evidence type="ECO:0000313" key="5">
    <source>
        <dbReference type="EMBL" id="SDR05719.1"/>
    </source>
</evidence>
<keyword evidence="1" id="KW-1133">Transmembrane helix</keyword>
<dbReference type="RefSeq" id="WP_170828495.1">
    <property type="nucleotide sequence ID" value="NZ_FNKL01000004.1"/>
</dbReference>
<dbReference type="Pfam" id="PF07494">
    <property type="entry name" value="Reg_prop"/>
    <property type="match status" value="2"/>
</dbReference>
<dbReference type="Gene3D" id="3.30.565.10">
    <property type="entry name" value="Histidine kinase-like ATPase, C-terminal domain"/>
    <property type="match status" value="1"/>
</dbReference>
<evidence type="ECO:0000256" key="1">
    <source>
        <dbReference type="SAM" id="Phobius"/>
    </source>
</evidence>
<evidence type="ECO:0000259" key="3">
    <source>
        <dbReference type="Pfam" id="PF06580"/>
    </source>
</evidence>
<dbReference type="InterPro" id="IPR015943">
    <property type="entry name" value="WD40/YVTN_repeat-like_dom_sf"/>
</dbReference>
<proteinExistence type="predicted"/>
<dbReference type="Gene3D" id="2.60.40.10">
    <property type="entry name" value="Immunoglobulins"/>
    <property type="match status" value="1"/>
</dbReference>
<dbReference type="Pfam" id="PF06580">
    <property type="entry name" value="His_kinase"/>
    <property type="match status" value="1"/>
</dbReference>
<accession>A0A1H1FY58</accession>
<feature type="domain" description="Two component regulator three Y" evidence="4">
    <location>
        <begin position="625"/>
        <end position="688"/>
    </location>
</feature>
<dbReference type="InterPro" id="IPR011110">
    <property type="entry name" value="Reg_prop"/>
</dbReference>
<dbReference type="Gene3D" id="2.130.10.10">
    <property type="entry name" value="YVTN repeat-like/Quinoprotein amine dehydrogenase"/>
    <property type="match status" value="3"/>
</dbReference>
<dbReference type="InterPro" id="IPR013783">
    <property type="entry name" value="Ig-like_fold"/>
</dbReference>
<dbReference type="GO" id="GO:0016020">
    <property type="term" value="C:membrane"/>
    <property type="evidence" value="ECO:0007669"/>
    <property type="project" value="InterPro"/>
</dbReference>
<sequence>MNYSEENGLNSSYTYQLSQDNNGFIWIGSDNGFFRFDGKEFKQYTKKDGLKNLDVLSCNPLSNGEIFIVPFLSDFAYLKNGKIINSDINKKLKEIIQFGQNPVAIAKKDSVFLYTRFNPKNIYIYKNGNVHNIPLLLSKEDHYIIAFDPEKNTLYSADKNGNLEVYNILTKKKTSCNIQIKEGTYVYKKDHFFACRNNGKIDIYKIENNSDFRKIQSLSIREGIHQLIFDKNNRLWVCLENGGVLYFDQPLSENVNFSSPVKLLDNFIINDILADKDNNIWFSTRNNGIYFITDKFFRNYIQLPIKNNSSYITAISSLNNNIILGYNEAKGGIFHSKNITDIILEKNRKIEHKAIFAKGNIIIFGLSRGIFRYNTITKQINSIKAFNLKNIIPYSDNSVLFCTSENLTVYNFVKNTFKEILPRERVYTALSYHKDSLFVGTFKDLYKFNTITKKRKLFLEGYYFTDLKKLKENLFVGATNLNGIIIFNKEKILKKITENDGLSTSQIKKIDVQNENIFWASTNSGLSRIEIKEKNFLINNFTQSDGLPSNVVAGCVIKKDRIFVGTSKGLGILSISKLLNQQKFINKKVTINSIIIGNKEYFNLKARLVAQNPNNEVIFNLSFPDYTSQGKINYKYKIEGLDDDWQLSSSSKIIFNSIPHGKYIFKVYGIGYNGKQSFTATEAAFEIKPKFWQTWIFRAFAALLGIFLIWLIITVYFQKKRNKKLETLYYEKKIAELELQAIKAQINPHFIYNCLNSIQFLLYKKDYPETENYLDIFSQMIRKTLYYSEKTFMPIREEVEYLSLYLNMEKLRLKDVFDYKITVSDDVNPLWKIPSLLIQPFVENAIKHGVAGLKDRKGQIDISFTYNESTLCITIEDNGVGIDNKPESILKTNSFGVKLSQKRIETFKQLFETKIILEINNLSEKLNQPGTQIKIYITPYENKSTGLHH</sequence>
<dbReference type="Pfam" id="PF07495">
    <property type="entry name" value="Y_Y_Y"/>
    <property type="match status" value="1"/>
</dbReference>
<protein>
    <submittedName>
        <fullName evidence="5">Two component regulator propeller</fullName>
    </submittedName>
</protein>
<feature type="domain" description="Signal transduction histidine kinase internal region" evidence="3">
    <location>
        <begin position="738"/>
        <end position="815"/>
    </location>
</feature>
<dbReference type="PANTHER" id="PTHR34220:SF7">
    <property type="entry name" value="SENSOR HISTIDINE KINASE YPDA"/>
    <property type="match status" value="1"/>
</dbReference>
<dbReference type="AlphaFoldDB" id="A0A1H1FY58"/>